<keyword evidence="3" id="KW-0547">Nucleotide-binding</keyword>
<dbReference type="EMBL" id="CAOQHR010000001">
    <property type="protein sequence ID" value="CAI6264635.1"/>
    <property type="molecule type" value="Genomic_DNA"/>
</dbReference>
<dbReference type="InterPro" id="IPR016024">
    <property type="entry name" value="ARM-type_fold"/>
</dbReference>
<dbReference type="GO" id="GO:0006369">
    <property type="term" value="P:termination of RNA polymerase II transcription"/>
    <property type="evidence" value="ECO:0007669"/>
    <property type="project" value="TreeGrafter"/>
</dbReference>
<feature type="compositionally biased region" description="Polar residues" evidence="8">
    <location>
        <begin position="882"/>
        <end position="895"/>
    </location>
</feature>
<dbReference type="Pfam" id="PF23576">
    <property type="entry name" value="SEN1_barrel"/>
    <property type="match status" value="1"/>
</dbReference>
<dbReference type="GO" id="GO:0001147">
    <property type="term" value="F:transcription termination site sequence-specific DNA binding"/>
    <property type="evidence" value="ECO:0007669"/>
    <property type="project" value="TreeGrafter"/>
</dbReference>
<evidence type="ECO:0000256" key="5">
    <source>
        <dbReference type="ARBA" id="ARBA00022806"/>
    </source>
</evidence>
<evidence type="ECO:0008006" key="15">
    <source>
        <dbReference type="Google" id="ProtNLM"/>
    </source>
</evidence>
<dbReference type="Pfam" id="PF13087">
    <property type="entry name" value="AAA_12"/>
    <property type="match status" value="1"/>
</dbReference>
<dbReference type="Pfam" id="PF12726">
    <property type="entry name" value="SEN1_N"/>
    <property type="match status" value="1"/>
</dbReference>
<dbReference type="InterPro" id="IPR024481">
    <property type="entry name" value="Helicase_Sen1_N"/>
</dbReference>
<dbReference type="CDD" id="cd18808">
    <property type="entry name" value="SF1_C_Upf1"/>
    <property type="match status" value="1"/>
</dbReference>
<reference evidence="13" key="1">
    <citation type="submission" date="2023-01" db="EMBL/GenBank/DDBJ databases">
        <authorList>
            <person name="Van Ghelder C."/>
            <person name="Rancurel C."/>
        </authorList>
    </citation>
    <scope>NUCLEOTIDE SEQUENCE</scope>
    <source>
        <strain evidence="13">CNCM I-4278</strain>
    </source>
</reference>
<comment type="subcellular location">
    <subcellularLocation>
        <location evidence="1">Nucleus</location>
    </subcellularLocation>
</comment>
<evidence type="ECO:0000259" key="9">
    <source>
        <dbReference type="Pfam" id="PF12726"/>
    </source>
</evidence>
<comment type="caution">
    <text evidence="13">The sequence shown here is derived from an EMBL/GenBank/DDBJ whole genome shotgun (WGS) entry which is preliminary data.</text>
</comment>
<dbReference type="CDD" id="cd18042">
    <property type="entry name" value="DEXXQc_SETX"/>
    <property type="match status" value="1"/>
</dbReference>
<feature type="region of interest" description="Disordered" evidence="8">
    <location>
        <begin position="934"/>
        <end position="969"/>
    </location>
</feature>
<evidence type="ECO:0000259" key="11">
    <source>
        <dbReference type="Pfam" id="PF13087"/>
    </source>
</evidence>
<feature type="domain" description="Helicase Sen1 N-terminal" evidence="9">
    <location>
        <begin position="90"/>
        <end position="811"/>
    </location>
</feature>
<evidence type="ECO:0000256" key="7">
    <source>
        <dbReference type="ARBA" id="ARBA00023242"/>
    </source>
</evidence>
<evidence type="ECO:0000313" key="13">
    <source>
        <dbReference type="EMBL" id="CAI6264635.1"/>
    </source>
</evidence>
<dbReference type="InterPro" id="IPR045055">
    <property type="entry name" value="DNA2/NAM7-like"/>
</dbReference>
<keyword evidence="5" id="KW-0347">Helicase</keyword>
<dbReference type="SUPFAM" id="SSF52540">
    <property type="entry name" value="P-loop containing nucleoside triphosphate hydrolases"/>
    <property type="match status" value="1"/>
</dbReference>
<feature type="region of interest" description="Disordered" evidence="8">
    <location>
        <begin position="1785"/>
        <end position="1844"/>
    </location>
</feature>
<feature type="compositionally biased region" description="Low complexity" evidence="8">
    <location>
        <begin position="1829"/>
        <end position="1839"/>
    </location>
</feature>
<dbReference type="GO" id="GO:0016604">
    <property type="term" value="C:nuclear body"/>
    <property type="evidence" value="ECO:0007669"/>
    <property type="project" value="TreeGrafter"/>
</dbReference>
<feature type="domain" description="DNA2/NAM7 helicase helicase" evidence="10">
    <location>
        <begin position="1276"/>
        <end position="1561"/>
    </location>
</feature>
<keyword evidence="14" id="KW-1185">Reference proteome</keyword>
<feature type="compositionally biased region" description="Acidic residues" evidence="8">
    <location>
        <begin position="1880"/>
        <end position="1890"/>
    </location>
</feature>
<dbReference type="OrthoDB" id="6513042at2759"/>
<keyword evidence="6" id="KW-0067">ATP-binding</keyword>
<dbReference type="InterPro" id="IPR047187">
    <property type="entry name" value="SF1_C_Upf1"/>
</dbReference>
<dbReference type="GO" id="GO:0005694">
    <property type="term" value="C:chromosome"/>
    <property type="evidence" value="ECO:0007669"/>
    <property type="project" value="UniProtKB-ARBA"/>
</dbReference>
<accession>A0A9W4U6A1</accession>
<evidence type="ECO:0000313" key="14">
    <source>
        <dbReference type="Proteomes" id="UP001152607"/>
    </source>
</evidence>
<dbReference type="Proteomes" id="UP001152607">
    <property type="component" value="Unassembled WGS sequence"/>
</dbReference>
<feature type="compositionally biased region" description="Basic and acidic residues" evidence="8">
    <location>
        <begin position="953"/>
        <end position="966"/>
    </location>
</feature>
<proteinExistence type="inferred from homology"/>
<dbReference type="InterPro" id="IPR041679">
    <property type="entry name" value="DNA2/NAM7-like_C"/>
</dbReference>
<name>A0A9W4U6A1_9PLEO</name>
<feature type="compositionally biased region" description="Basic and acidic residues" evidence="8">
    <location>
        <begin position="896"/>
        <end position="906"/>
    </location>
</feature>
<comment type="similarity">
    <text evidence="2">Belongs to the DNA2/NAM7 helicase family.</text>
</comment>
<sequence length="1950" mass="219459">MAEILERINELKILPQELHLFCPRTGPDDGEIFFDEDVANIEADNSPEAIRQRRDKVEEAEKRKWVALEALQILAFDGDEATPHKNWLLDKLNGIMTSCDVCVRVFHATRADWKARLVENFDEDMVHEFLRVVDNHCLERIQRGLGEADSVLQKADPKQRGVRLLPFEATYAFFEGLSCDALIRNEELLQRYFDTPFKLVQTKKRLKLQTYLPAMSRFLFSRNETRQQWAAASWGTFKRNILRSEFEWTVRDHLVDAMMKVQMNNLDLPFVAPFWRGVSLIIRKSDKDVITNCIRGLDGNFYRLLLEHLSLDSEGFLDLIVTVKLLLEKSPTDFWDAMDAMTAPAATVIEQVFNSPLLQSILRAASRENGQDISNLNEAFSWVAPFLASIKPTNLTPAVRAFANALLDRLQSEHFSPTSRAYCFKEGLRVLDYAFKRMCEGKQSHNFVGQPTVNAMLQVLESHIQLVVTRLKQLRGPETGEDLHLALSMIQHAFTLESLSMSVERQLIQAKQPSPNEITPSRPIWETAIRAIDSENIDVAIHLLIAGRTIIGLEPIYMIKGTSMPVTVKKFNDRFELLSRSITDVATRLADFHPKQLSVLFKQPTAASAIISLLFSSTEDTRSAAIELLKVMSSQDERRDALQYVLRLHYKFGLIGIADSSNAVKRKRTFAAAPSMMRTCTDIIDVMCHPQDGILRSRQLDSSEALVTLNVWKSLWDALTICFGTTEAWSNLGVHDKEAMMNFCRDVMQFADNLFDQCSIFASALASSNKDDGTNDRSDNLKKLLEEPARTMDELSKWLRLRDEYLSTKSVTLISKLLIRLRDVKIEIQADTLTFMEKVLSGVVKARLSLQQQAELQRALEIHLGRPLVKDEEQPSKEHRQGSLSEWMSAGTSKGVTKDLASRPDRSTSSTSTMSRMKESRELAKIKEAQAAKAAKLEENKNAAQNEFKRKRQQELERQKKEKEAAIAKARKARGLTSVTSEAGSGLDGIGILGKDQARKGEGLMHSSDESDDDEGDFDEELFGVSRPKFKDGPKTNIVNEIKIQMPVRKRKIQRSFKDMRARLIPDLSFLHKTILGWDYFHDGDFPPKSRGGYATVLDKFQSPQDYQATFKPLLTLEAWQGFVKAREENQGRPYDVRIITRSNVDAFLEVSSTMTQKDFKDAQVSEGDVILLHKSRDPSAKDPHCLARVYRVQRKKAHVEMNYRVVPGNPLVQSLAPNSSVFGTKIQSLTPLEREYGALEGLQYYDLCDEIINAKPSPLLTYKEKDTDPLIRNYNLNQAQAKAVKSAVDNDAFTLIQGPPGSGKTKTIVAIVGAVLSDSLSNRGSAIPIAGQARSNTATKKLLVCAPSNAAVDELVMRFKNGVKTLRGDEKQLNIVRLGRGDNINTNVQDVTLDRLVDKRLGVGNSNEKDVEATRKLFADHKQISEQLRLAQDQMATGEVKGPDASKLQEDIVALRRQKALLGTKIDNTKDAERTADRTAEMNRRRAQQQILEDAHIVCATLSGSGHEMFQGMNIEFETVVVDEAAQCVEMSALIPLKYGCSKCILVGDPKQLPPTVFSKEAAKFQYEQSLFVRMQKNHPNDVHLLDTQYRMHPEISLFPSQTFYDGRLLDGGDMAGLRKQPWHKSLLLGPYRFFDVQGQHQSAGHSLVNIAEINIALQLYRRLTNDFPSFNFRNKIGIITPYKSQLRELRNRFTDQFGASILDDIDFNTTDAFQGRESEIIIFSCVRASPAGGIGFLQDIRRMNVGLTRAKSSLFVLGNSQSLIRGQFWRKLVDDAKKRDRYTGGDVSSMLRQHSSKFPAPPGMFDVQTTPAQPLIKQELKAESMSRSDSNQSSYSSDQIGNVTKQEVKLEIKKEIKIEPMEDTRFANGHGKRKQSDSSDDVEMDDASSEAASKSGTSTPVQLGDGAKKDQQPASTVPNILGGTSKPIIRRRPKGNDPLMAPRKRPRK</sequence>
<feature type="region of interest" description="Disordered" evidence="8">
    <location>
        <begin position="1863"/>
        <end position="1950"/>
    </location>
</feature>
<gene>
    <name evidence="13" type="ORF">PDIGIT_LOCUS1487</name>
</gene>
<dbReference type="SUPFAM" id="SSF48371">
    <property type="entry name" value="ARM repeat"/>
    <property type="match status" value="1"/>
</dbReference>
<dbReference type="Pfam" id="PF13086">
    <property type="entry name" value="AAA_11"/>
    <property type="match status" value="1"/>
</dbReference>
<dbReference type="GO" id="GO:0004386">
    <property type="term" value="F:helicase activity"/>
    <property type="evidence" value="ECO:0007669"/>
    <property type="project" value="UniProtKB-KW"/>
</dbReference>
<dbReference type="FunFam" id="3.40.50.300:FF:001152">
    <property type="entry name" value="tRNA-splicing endonuclease, putative"/>
    <property type="match status" value="1"/>
</dbReference>
<keyword evidence="4" id="KW-0378">Hydrolase</keyword>
<feature type="domain" description="Helicase SEN1 beta-barrel" evidence="12">
    <location>
        <begin position="1131"/>
        <end position="1227"/>
    </location>
</feature>
<keyword evidence="7" id="KW-0539">Nucleus</keyword>
<evidence type="ECO:0000256" key="1">
    <source>
        <dbReference type="ARBA" id="ARBA00004123"/>
    </source>
</evidence>
<feature type="domain" description="DNA2/NAM7 helicase-like C-terminal" evidence="11">
    <location>
        <begin position="1568"/>
        <end position="1762"/>
    </location>
</feature>
<evidence type="ECO:0000256" key="3">
    <source>
        <dbReference type="ARBA" id="ARBA00022741"/>
    </source>
</evidence>
<feature type="compositionally biased region" description="Basic and acidic residues" evidence="8">
    <location>
        <begin position="869"/>
        <end position="881"/>
    </location>
</feature>
<dbReference type="GO" id="GO:0005524">
    <property type="term" value="F:ATP binding"/>
    <property type="evidence" value="ECO:0007669"/>
    <property type="project" value="UniProtKB-KW"/>
</dbReference>
<evidence type="ECO:0000256" key="8">
    <source>
        <dbReference type="SAM" id="MobiDB-lite"/>
    </source>
</evidence>
<evidence type="ECO:0000256" key="4">
    <source>
        <dbReference type="ARBA" id="ARBA00022801"/>
    </source>
</evidence>
<dbReference type="InterPro" id="IPR056474">
    <property type="entry name" value="SEN1_barrel"/>
</dbReference>
<organism evidence="13 14">
    <name type="scientific">Periconia digitata</name>
    <dbReference type="NCBI Taxonomy" id="1303443"/>
    <lineage>
        <taxon>Eukaryota</taxon>
        <taxon>Fungi</taxon>
        <taxon>Dikarya</taxon>
        <taxon>Ascomycota</taxon>
        <taxon>Pezizomycotina</taxon>
        <taxon>Dothideomycetes</taxon>
        <taxon>Pleosporomycetidae</taxon>
        <taxon>Pleosporales</taxon>
        <taxon>Massarineae</taxon>
        <taxon>Periconiaceae</taxon>
        <taxon>Periconia</taxon>
    </lineage>
</organism>
<feature type="compositionally biased region" description="Polar residues" evidence="8">
    <location>
        <begin position="1892"/>
        <end position="1903"/>
    </location>
</feature>
<protein>
    <recommendedName>
        <fullName evidence="15">tRNA-splicing endonuclease-like protein</fullName>
    </recommendedName>
</protein>
<feature type="region of interest" description="Disordered" evidence="8">
    <location>
        <begin position="869"/>
        <end position="922"/>
    </location>
</feature>
<evidence type="ECO:0000259" key="10">
    <source>
        <dbReference type="Pfam" id="PF13086"/>
    </source>
</evidence>
<dbReference type="PANTHER" id="PTHR10887">
    <property type="entry name" value="DNA2/NAM7 HELICASE FAMILY"/>
    <property type="match status" value="1"/>
</dbReference>
<dbReference type="InterPro" id="IPR027417">
    <property type="entry name" value="P-loop_NTPase"/>
</dbReference>
<dbReference type="FunFam" id="3.40.50.300:FF:000326">
    <property type="entry name" value="P-loop containing nucleoside triphosphate hydrolase"/>
    <property type="match status" value="1"/>
</dbReference>
<evidence type="ECO:0000256" key="6">
    <source>
        <dbReference type="ARBA" id="ARBA00022840"/>
    </source>
</evidence>
<evidence type="ECO:0000259" key="12">
    <source>
        <dbReference type="Pfam" id="PF23576"/>
    </source>
</evidence>
<dbReference type="Gene3D" id="3.40.50.300">
    <property type="entry name" value="P-loop containing nucleotide triphosphate hydrolases"/>
    <property type="match status" value="2"/>
</dbReference>
<dbReference type="PANTHER" id="PTHR10887:SF495">
    <property type="entry name" value="HELICASE SENATAXIN ISOFORM X1-RELATED"/>
    <property type="match status" value="1"/>
</dbReference>
<dbReference type="GO" id="GO:0016787">
    <property type="term" value="F:hydrolase activity"/>
    <property type="evidence" value="ECO:0007669"/>
    <property type="project" value="UniProtKB-KW"/>
</dbReference>
<evidence type="ECO:0000256" key="2">
    <source>
        <dbReference type="ARBA" id="ARBA00007913"/>
    </source>
</evidence>
<dbReference type="InterPro" id="IPR041677">
    <property type="entry name" value="DNA2/NAM7_AAA_11"/>
</dbReference>